<keyword evidence="1" id="KW-0732">Signal</keyword>
<feature type="chain" id="PRO_5040156598" evidence="1">
    <location>
        <begin position="25"/>
        <end position="92"/>
    </location>
</feature>
<keyword evidence="2" id="KW-0449">Lipoprotein</keyword>
<protein>
    <submittedName>
        <fullName evidence="2">SusD/RagB family nutrient-binding outer membrane lipoprotein</fullName>
    </submittedName>
</protein>
<organism evidence="2 3">
    <name type="scientific">Alistipes onderdonkii</name>
    <dbReference type="NCBI Taxonomy" id="328813"/>
    <lineage>
        <taxon>Bacteria</taxon>
        <taxon>Pseudomonadati</taxon>
        <taxon>Bacteroidota</taxon>
        <taxon>Bacteroidia</taxon>
        <taxon>Bacteroidales</taxon>
        <taxon>Rikenellaceae</taxon>
        <taxon>Alistipes</taxon>
    </lineage>
</organism>
<feature type="signal peptide" evidence="1">
    <location>
        <begin position="1"/>
        <end position="24"/>
    </location>
</feature>
<proteinExistence type="predicted"/>
<accession>A0A9P3ZG13</accession>
<dbReference type="AlphaFoldDB" id="A0A9P3ZG13"/>
<dbReference type="Gene3D" id="1.25.40.390">
    <property type="match status" value="1"/>
</dbReference>
<name>A0A9P3ZG13_9BACT</name>
<dbReference type="EMBL" id="VVUY01000033">
    <property type="protein sequence ID" value="KAA2556417.1"/>
    <property type="molecule type" value="Genomic_DNA"/>
</dbReference>
<sequence>MKKMNNRWQSVLLSLALFGLAACTGDFEDINRNPNQVTDDQMDALNYKTGTKFKALQSLVIPVQEHMYQFNESLSGGPFGGYIGATVDTWQT</sequence>
<gene>
    <name evidence="2" type="ORF">F2S36_15175</name>
</gene>
<dbReference type="PROSITE" id="PS51257">
    <property type="entry name" value="PROKAR_LIPOPROTEIN"/>
    <property type="match status" value="1"/>
</dbReference>
<evidence type="ECO:0000313" key="2">
    <source>
        <dbReference type="EMBL" id="KAA2556417.1"/>
    </source>
</evidence>
<dbReference type="Proteomes" id="UP000323119">
    <property type="component" value="Unassembled WGS sequence"/>
</dbReference>
<dbReference type="Pfam" id="PF12741">
    <property type="entry name" value="SusD-like"/>
    <property type="match status" value="1"/>
</dbReference>
<comment type="caution">
    <text evidence="2">The sequence shown here is derived from an EMBL/GenBank/DDBJ whole genome shotgun (WGS) entry which is preliminary data.</text>
</comment>
<reference evidence="2 3" key="1">
    <citation type="journal article" date="2019" name="Nat. Med.">
        <title>A library of human gut bacterial isolates paired with longitudinal multiomics data enables mechanistic microbiome research.</title>
        <authorList>
            <person name="Poyet M."/>
            <person name="Groussin M."/>
            <person name="Gibbons S.M."/>
            <person name="Avila-Pacheco J."/>
            <person name="Jiang X."/>
            <person name="Kearney S.M."/>
            <person name="Perrotta A.R."/>
            <person name="Berdy B."/>
            <person name="Zhao S."/>
            <person name="Lieberman T.D."/>
            <person name="Swanson P.K."/>
            <person name="Smith M."/>
            <person name="Roesemann S."/>
            <person name="Alexander J.E."/>
            <person name="Rich S.A."/>
            <person name="Livny J."/>
            <person name="Vlamakis H."/>
            <person name="Clish C."/>
            <person name="Bullock K."/>
            <person name="Deik A."/>
            <person name="Scott J."/>
            <person name="Pierce K.A."/>
            <person name="Xavier R.J."/>
            <person name="Alm E.J."/>
        </authorList>
    </citation>
    <scope>NUCLEOTIDE SEQUENCE [LARGE SCALE GENOMIC DNA]</scope>
    <source>
        <strain evidence="2 3">BIOML-A204</strain>
    </source>
</reference>
<evidence type="ECO:0000256" key="1">
    <source>
        <dbReference type="SAM" id="SignalP"/>
    </source>
</evidence>
<dbReference type="RefSeq" id="WP_149873723.1">
    <property type="nucleotide sequence ID" value="NZ_JADMQE010000037.1"/>
</dbReference>
<evidence type="ECO:0000313" key="3">
    <source>
        <dbReference type="Proteomes" id="UP000323119"/>
    </source>
</evidence>
<dbReference type="InterPro" id="IPR024302">
    <property type="entry name" value="SusD-like"/>
</dbReference>
<feature type="non-terminal residue" evidence="2">
    <location>
        <position position="92"/>
    </location>
</feature>